<feature type="region of interest" description="Disordered" evidence="1">
    <location>
        <begin position="152"/>
        <end position="176"/>
    </location>
</feature>
<evidence type="ECO:0000313" key="2">
    <source>
        <dbReference type="EMBL" id="EGT37457.1"/>
    </source>
</evidence>
<dbReference type="AlphaFoldDB" id="G0MMT7"/>
<proteinExistence type="predicted"/>
<evidence type="ECO:0000313" key="3">
    <source>
        <dbReference type="Proteomes" id="UP000008068"/>
    </source>
</evidence>
<accession>G0MMT7</accession>
<reference evidence="3" key="1">
    <citation type="submission" date="2011-07" db="EMBL/GenBank/DDBJ databases">
        <authorList>
            <consortium name="Caenorhabditis brenneri Sequencing and Analysis Consortium"/>
            <person name="Wilson R.K."/>
        </authorList>
    </citation>
    <scope>NUCLEOTIDE SEQUENCE [LARGE SCALE GENOMIC DNA]</scope>
    <source>
        <strain evidence="3">PB2801</strain>
    </source>
</reference>
<name>G0MMT7_CAEBE</name>
<sequence>MEGVMELEMTKEWMADQLEELDLWRKGIYIHPDHQVKVPVTHEDDMVTPVSLGDPETRNAAGSLAAENPRSYGVQDSVDQNLLKELGIPSNLANDLKCDEDFLRSVGAGSCGGGGSAVAGGVNAIKQEKPTDGGMSVLQNNAHLNGRMANQQDSHSVNPLQAATSPGAIGQSQNALHSQNQQSLTWGMYIPNLHQQGALIRQDNVPKVSDAIKTPKVATPQTPLPFHPTPHLQFPNATNGNHLIGKYYQGIASTAGTPQAPSPVNAVPSNAEHGRQKVFVAIAAPVVPAPFPAQNHQFQLPNINDGNPIENYHQFIDDASQTPQASPPVQAHLHHTQFSSANNIRPTGTYLRGPVANVRLTFPNNDDAAAQIRRYQKLLEEDAEKFLKMTENHE</sequence>
<keyword evidence="3" id="KW-1185">Reference proteome</keyword>
<evidence type="ECO:0000256" key="1">
    <source>
        <dbReference type="SAM" id="MobiDB-lite"/>
    </source>
</evidence>
<protein>
    <submittedName>
        <fullName evidence="2">Uncharacterized protein</fullName>
    </submittedName>
</protein>
<organism evidence="3">
    <name type="scientific">Caenorhabditis brenneri</name>
    <name type="common">Nematode worm</name>
    <dbReference type="NCBI Taxonomy" id="135651"/>
    <lineage>
        <taxon>Eukaryota</taxon>
        <taxon>Metazoa</taxon>
        <taxon>Ecdysozoa</taxon>
        <taxon>Nematoda</taxon>
        <taxon>Chromadorea</taxon>
        <taxon>Rhabditida</taxon>
        <taxon>Rhabditina</taxon>
        <taxon>Rhabditomorpha</taxon>
        <taxon>Rhabditoidea</taxon>
        <taxon>Rhabditidae</taxon>
        <taxon>Peloderinae</taxon>
        <taxon>Caenorhabditis</taxon>
    </lineage>
</organism>
<gene>
    <name evidence="2" type="ORF">CAEBREN_22716</name>
</gene>
<dbReference type="EMBL" id="GL379802">
    <property type="protein sequence ID" value="EGT37457.1"/>
    <property type="molecule type" value="Genomic_DNA"/>
</dbReference>
<dbReference type="InParanoid" id="G0MMT7"/>
<dbReference type="HOGENOM" id="CLU_700625_0_0_1"/>
<dbReference type="Proteomes" id="UP000008068">
    <property type="component" value="Unassembled WGS sequence"/>
</dbReference>